<dbReference type="FunCoup" id="A0A1X7VLG8">
    <property type="interactions" value="279"/>
</dbReference>
<dbReference type="Pfam" id="PF00069">
    <property type="entry name" value="Pkinase"/>
    <property type="match status" value="1"/>
</dbReference>
<dbReference type="InterPro" id="IPR017441">
    <property type="entry name" value="Protein_kinase_ATP_BS"/>
</dbReference>
<dbReference type="PANTHER" id="PTHR46538">
    <property type="entry name" value="PROTEIN KINASE DOMAIN-CONTAINING PROTEIN"/>
    <property type="match status" value="1"/>
</dbReference>
<evidence type="ECO:0000313" key="11">
    <source>
        <dbReference type="EnsemblMetazoa" id="Aqu2.1.40660_001"/>
    </source>
</evidence>
<accession>A0A1X7VLG8</accession>
<keyword evidence="3" id="KW-0808">Transferase</keyword>
<feature type="region of interest" description="Disordered" evidence="9">
    <location>
        <begin position="931"/>
        <end position="969"/>
    </location>
</feature>
<evidence type="ECO:0000256" key="3">
    <source>
        <dbReference type="ARBA" id="ARBA00022679"/>
    </source>
</evidence>
<dbReference type="PROSITE" id="PS00107">
    <property type="entry name" value="PROTEIN_KINASE_ATP"/>
    <property type="match status" value="1"/>
</dbReference>
<keyword evidence="1" id="KW-0723">Serine/threonine-protein kinase</keyword>
<name>A0A1X7VLG8_AMPQE</name>
<dbReference type="InterPro" id="IPR022165">
    <property type="entry name" value="PKK"/>
</dbReference>
<proteinExistence type="predicted"/>
<dbReference type="Pfam" id="PF12474">
    <property type="entry name" value="PKK"/>
    <property type="match status" value="2"/>
</dbReference>
<dbReference type="FunFam" id="1.10.510.10:FF:001298">
    <property type="entry name" value="STE20-like kinase"/>
    <property type="match status" value="1"/>
</dbReference>
<dbReference type="eggNOG" id="KOG0579">
    <property type="taxonomic scope" value="Eukaryota"/>
</dbReference>
<evidence type="ECO:0000256" key="6">
    <source>
        <dbReference type="ARBA" id="ARBA00022840"/>
    </source>
</evidence>
<dbReference type="SMART" id="SM00220">
    <property type="entry name" value="S_TKc"/>
    <property type="match status" value="1"/>
</dbReference>
<feature type="coiled-coil region" evidence="8">
    <location>
        <begin position="827"/>
        <end position="909"/>
    </location>
</feature>
<evidence type="ECO:0000256" key="7">
    <source>
        <dbReference type="PROSITE-ProRule" id="PRU10141"/>
    </source>
</evidence>
<keyword evidence="4 7" id="KW-0547">Nucleotide-binding</keyword>
<dbReference type="GO" id="GO:0005524">
    <property type="term" value="F:ATP binding"/>
    <property type="evidence" value="ECO:0007669"/>
    <property type="project" value="UniProtKB-UniRule"/>
</dbReference>
<evidence type="ECO:0000256" key="9">
    <source>
        <dbReference type="SAM" id="MobiDB-lite"/>
    </source>
</evidence>
<feature type="compositionally biased region" description="Basic and acidic residues" evidence="9">
    <location>
        <begin position="612"/>
        <end position="652"/>
    </location>
</feature>
<dbReference type="Gene3D" id="3.30.200.20">
    <property type="entry name" value="Phosphorylase Kinase, domain 1"/>
    <property type="match status" value="1"/>
</dbReference>
<dbReference type="STRING" id="400682.A0A1X7VLG8"/>
<dbReference type="PROSITE" id="PS00108">
    <property type="entry name" value="PROTEIN_KINASE_ST"/>
    <property type="match status" value="1"/>
</dbReference>
<feature type="region of interest" description="Disordered" evidence="9">
    <location>
        <begin position="487"/>
        <end position="514"/>
    </location>
</feature>
<keyword evidence="2" id="KW-0597">Phosphoprotein</keyword>
<feature type="region of interest" description="Disordered" evidence="9">
    <location>
        <begin position="608"/>
        <end position="652"/>
    </location>
</feature>
<dbReference type="InterPro" id="IPR011009">
    <property type="entry name" value="Kinase-like_dom_sf"/>
</dbReference>
<feature type="region of interest" description="Disordered" evidence="9">
    <location>
        <begin position="362"/>
        <end position="475"/>
    </location>
</feature>
<keyword evidence="8" id="KW-0175">Coiled coil</keyword>
<evidence type="ECO:0000256" key="4">
    <source>
        <dbReference type="ARBA" id="ARBA00022741"/>
    </source>
</evidence>
<feature type="domain" description="Protein kinase" evidence="10">
    <location>
        <begin position="70"/>
        <end position="327"/>
    </location>
</feature>
<feature type="compositionally biased region" description="Basic and acidic residues" evidence="9">
    <location>
        <begin position="416"/>
        <end position="453"/>
    </location>
</feature>
<feature type="compositionally biased region" description="Basic and acidic residues" evidence="9">
    <location>
        <begin position="558"/>
        <end position="584"/>
    </location>
</feature>
<evidence type="ECO:0000256" key="5">
    <source>
        <dbReference type="ARBA" id="ARBA00022777"/>
    </source>
</evidence>
<feature type="compositionally biased region" description="Polar residues" evidence="9">
    <location>
        <begin position="496"/>
        <end position="514"/>
    </location>
</feature>
<evidence type="ECO:0000256" key="2">
    <source>
        <dbReference type="ARBA" id="ARBA00022553"/>
    </source>
</evidence>
<dbReference type="InParanoid" id="A0A1X7VLG8"/>
<evidence type="ECO:0000256" key="1">
    <source>
        <dbReference type="ARBA" id="ARBA00022527"/>
    </source>
</evidence>
<dbReference type="SUPFAM" id="SSF56112">
    <property type="entry name" value="Protein kinase-like (PK-like)"/>
    <property type="match status" value="1"/>
</dbReference>
<keyword evidence="6 7" id="KW-0067">ATP-binding</keyword>
<protein>
    <recommendedName>
        <fullName evidence="10">Protein kinase domain-containing protein</fullName>
    </recommendedName>
</protein>
<dbReference type="InterPro" id="IPR008271">
    <property type="entry name" value="Ser/Thr_kinase_AS"/>
</dbReference>
<evidence type="ECO:0000256" key="8">
    <source>
        <dbReference type="SAM" id="Coils"/>
    </source>
</evidence>
<dbReference type="InterPro" id="IPR000719">
    <property type="entry name" value="Prot_kinase_dom"/>
</dbReference>
<dbReference type="OrthoDB" id="10027016at2759"/>
<feature type="binding site" evidence="7">
    <location>
        <position position="99"/>
    </location>
    <ligand>
        <name>ATP</name>
        <dbReference type="ChEBI" id="CHEBI:30616"/>
    </ligand>
</feature>
<dbReference type="AlphaFoldDB" id="A0A1X7VLG8"/>
<sequence>MSSTHFRSSHAHIYRVWGKRNAHNRTQQEKRNSTTRLKMSFLKALFRSKEKSKAKEYKNVTKDVDPMENWVKVSELGDGAFGKVYKTEHRETGQLAALKTVPVADETEMEDFMVEIDILSECKHDNIVGLHQAFFYDNQLWIFIEFCPGGAIDDIILELEKGLTEVQIQCITKQLFEGLVFLHDQRIIHRDLKAGNILLCPDGSIRLGDFGVSAILKQREKRYTFIGTPYWMAPEVVACEAIKEEPYGVKADVWSAGITLIEMADMFPPYHETNPMRVLIRITRSEPPILAVPSHWSKDFNDFLSKCLVKAPSQRSSSRDLLSHSFISSVNDYLPLRLLYCEVRAPVEEVIEDLPEDIAATAKESDSGTEPGTPPLSPAKTDLESPEVTMIDDEVPQTPVKEEVEPSSTTPPPPSEEAKGEGEGKNEEVEVKEEPAIKGGDKTQEGGTSKEADSSASNLIAALDRDDLSTESPSDWHYSTLRRQRKFKVDGKEVTTETTHIVQVQNSSKETESTTALATQKLQDNRKYQQMRKQDLREMKILQRQEMKEATEFFNKITSERETQDKKLEAEQQELKQRYQSELDSLQKKSMKELEKLEQQQIQEYKARTKQLKADQSKELKRYRENQKKDEKEEKKKIEKETPKKELKKRTAEWKESFDARKVEQDVHFQSQLDGQFDREMGQLLGDQRSRMKEAELKYLLETQDIKRRRENDQWELEMRHKQEQHQLQKQQVREAFHMQRHQMQMRHQKEYDQQLRRDNFRLDELKQTQLFEKKQLPKQLNAEFKVQLNELRKTMGLRRTAEDKAKLKKLEQRYIIKEESERSLMKEKHTRDLETQKAEMENNIREMVEIQNEKKLTLTQQETKKIQEKDEQHSADLKEWKRDLSNRRQKLEDEFEKEKREKEQYYTSEVALPHHQRYSFKNSVSVSSISSRSSFHEAQLESDANVTLPSIGEEGGGGEENGGATVIS</sequence>
<feature type="region of interest" description="Disordered" evidence="9">
    <location>
        <begin position="553"/>
        <end position="584"/>
    </location>
</feature>
<evidence type="ECO:0000259" key="10">
    <source>
        <dbReference type="PROSITE" id="PS50011"/>
    </source>
</evidence>
<reference evidence="11" key="1">
    <citation type="submission" date="2017-05" db="UniProtKB">
        <authorList>
            <consortium name="EnsemblMetazoa"/>
        </authorList>
    </citation>
    <scope>IDENTIFICATION</scope>
</reference>
<dbReference type="PANTHER" id="PTHR46538:SF3">
    <property type="entry name" value="PROTEIN KINASE DOMAIN-CONTAINING PROTEIN"/>
    <property type="match status" value="1"/>
</dbReference>
<dbReference type="Gene3D" id="1.10.510.10">
    <property type="entry name" value="Transferase(Phosphotransferase) domain 1"/>
    <property type="match status" value="1"/>
</dbReference>
<dbReference type="EnsemblMetazoa" id="Aqu2.1.40660_001">
    <property type="protein sequence ID" value="Aqu2.1.40660_001"/>
    <property type="gene ID" value="Aqu2.1.40660"/>
</dbReference>
<dbReference type="InterPro" id="IPR051585">
    <property type="entry name" value="STE20_Ser/Thr_Kinases"/>
</dbReference>
<keyword evidence="5" id="KW-0418">Kinase</keyword>
<dbReference type="OMA" id="DESCADS"/>
<dbReference type="GO" id="GO:0004674">
    <property type="term" value="F:protein serine/threonine kinase activity"/>
    <property type="evidence" value="ECO:0007669"/>
    <property type="project" value="UniProtKB-KW"/>
</dbReference>
<dbReference type="PROSITE" id="PS50011">
    <property type="entry name" value="PROTEIN_KINASE_DOM"/>
    <property type="match status" value="1"/>
</dbReference>
<organism evidence="11">
    <name type="scientific">Amphimedon queenslandica</name>
    <name type="common">Sponge</name>
    <dbReference type="NCBI Taxonomy" id="400682"/>
    <lineage>
        <taxon>Eukaryota</taxon>
        <taxon>Metazoa</taxon>
        <taxon>Porifera</taxon>
        <taxon>Demospongiae</taxon>
        <taxon>Heteroscleromorpha</taxon>
        <taxon>Haplosclerida</taxon>
        <taxon>Niphatidae</taxon>
        <taxon>Amphimedon</taxon>
    </lineage>
</organism>